<feature type="compositionally biased region" description="Basic and acidic residues" evidence="6">
    <location>
        <begin position="1"/>
        <end position="23"/>
    </location>
</feature>
<evidence type="ECO:0000256" key="1">
    <source>
        <dbReference type="ARBA" id="ARBA00004123"/>
    </source>
</evidence>
<reference evidence="10" key="1">
    <citation type="submission" date="2022-03" db="EMBL/GenBank/DDBJ databases">
        <authorList>
            <person name="Legras J.-L."/>
            <person name="Devillers H."/>
            <person name="Grondin C."/>
        </authorList>
    </citation>
    <scope>NUCLEOTIDE SEQUENCE</scope>
    <source>
        <strain evidence="10">CLIB 1423</strain>
    </source>
</reference>
<dbReference type="Pfam" id="PF10403">
    <property type="entry name" value="BHD_1"/>
    <property type="match status" value="1"/>
</dbReference>
<evidence type="ECO:0000259" key="9">
    <source>
        <dbReference type="SMART" id="SM01032"/>
    </source>
</evidence>
<evidence type="ECO:0000256" key="5">
    <source>
        <dbReference type="ARBA" id="ARBA00023242"/>
    </source>
</evidence>
<feature type="compositionally biased region" description="Basic and acidic residues" evidence="6">
    <location>
        <begin position="947"/>
        <end position="960"/>
    </location>
</feature>
<feature type="compositionally biased region" description="Basic and acidic residues" evidence="6">
    <location>
        <begin position="968"/>
        <end position="979"/>
    </location>
</feature>
<comment type="subcellular location">
    <subcellularLocation>
        <location evidence="1">Nucleus</location>
    </subcellularLocation>
</comment>
<proteinExistence type="inferred from homology"/>
<evidence type="ECO:0000256" key="4">
    <source>
        <dbReference type="ARBA" id="ARBA00023204"/>
    </source>
</evidence>
<comment type="similarity">
    <text evidence="2">Belongs to the XPC family.</text>
</comment>
<keyword evidence="4" id="KW-0234">DNA repair</keyword>
<dbReference type="InterPro" id="IPR042488">
    <property type="entry name" value="Rad4_BHD3_sf"/>
</dbReference>
<dbReference type="SMART" id="SM01032">
    <property type="entry name" value="BHD_3"/>
    <property type="match status" value="1"/>
</dbReference>
<organism evidence="10 11">
    <name type="scientific">[Candida] railenensis</name>
    <dbReference type="NCBI Taxonomy" id="45579"/>
    <lineage>
        <taxon>Eukaryota</taxon>
        <taxon>Fungi</taxon>
        <taxon>Dikarya</taxon>
        <taxon>Ascomycota</taxon>
        <taxon>Saccharomycotina</taxon>
        <taxon>Pichiomycetes</taxon>
        <taxon>Debaryomycetaceae</taxon>
        <taxon>Kurtzmaniella</taxon>
    </lineage>
</organism>
<protein>
    <recommendedName>
        <fullName evidence="12">DNA repair protein RAD4</fullName>
    </recommendedName>
</protein>
<dbReference type="SMART" id="SM01030">
    <property type="entry name" value="BHD_1"/>
    <property type="match status" value="1"/>
</dbReference>
<dbReference type="Pfam" id="PF10404">
    <property type="entry name" value="BHD_2"/>
    <property type="match status" value="1"/>
</dbReference>
<keyword evidence="11" id="KW-1185">Reference proteome</keyword>
<dbReference type="Gene3D" id="3.30.60.290">
    <property type="entry name" value="Rad4, beta-hairpin domain BHD2"/>
    <property type="match status" value="1"/>
</dbReference>
<evidence type="ECO:0000313" key="10">
    <source>
        <dbReference type="EMBL" id="CAH2350497.1"/>
    </source>
</evidence>
<dbReference type="GO" id="GO:0071942">
    <property type="term" value="C:XPC complex"/>
    <property type="evidence" value="ECO:0007669"/>
    <property type="project" value="TreeGrafter"/>
</dbReference>
<feature type="compositionally biased region" description="Acidic residues" evidence="6">
    <location>
        <begin position="1071"/>
        <end position="1080"/>
    </location>
</feature>
<dbReference type="GO" id="GO:0005737">
    <property type="term" value="C:cytoplasm"/>
    <property type="evidence" value="ECO:0007669"/>
    <property type="project" value="TreeGrafter"/>
</dbReference>
<evidence type="ECO:0000256" key="6">
    <source>
        <dbReference type="SAM" id="MobiDB-lite"/>
    </source>
</evidence>
<dbReference type="Proteomes" id="UP000837801">
    <property type="component" value="Unassembled WGS sequence"/>
</dbReference>
<feature type="region of interest" description="Disordered" evidence="6">
    <location>
        <begin position="1"/>
        <end position="48"/>
    </location>
</feature>
<dbReference type="InterPro" id="IPR038765">
    <property type="entry name" value="Papain-like_cys_pep_sf"/>
</dbReference>
<feature type="domain" description="Rad4 beta-hairpin" evidence="8">
    <location>
        <begin position="549"/>
        <end position="618"/>
    </location>
</feature>
<dbReference type="InterPro" id="IPR018326">
    <property type="entry name" value="Rad4_beta-hairpin_dom1"/>
</dbReference>
<dbReference type="Pfam" id="PF03835">
    <property type="entry name" value="Rad4"/>
    <property type="match status" value="1"/>
</dbReference>
<evidence type="ECO:0008006" key="12">
    <source>
        <dbReference type="Google" id="ProtNLM"/>
    </source>
</evidence>
<feature type="region of interest" description="Disordered" evidence="6">
    <location>
        <begin position="756"/>
        <end position="805"/>
    </location>
</feature>
<dbReference type="InterPro" id="IPR018325">
    <property type="entry name" value="Rad4/PNGase_transGLS-fold"/>
</dbReference>
<dbReference type="InterPro" id="IPR004583">
    <property type="entry name" value="DNA_repair_Rad4"/>
</dbReference>
<dbReference type="AlphaFoldDB" id="A0A9P0QL91"/>
<dbReference type="SUPFAM" id="SSF54001">
    <property type="entry name" value="Cysteine proteinases"/>
    <property type="match status" value="1"/>
</dbReference>
<dbReference type="PANTHER" id="PTHR12135:SF0">
    <property type="entry name" value="DNA REPAIR PROTEIN COMPLEMENTING XP-C CELLS"/>
    <property type="match status" value="1"/>
</dbReference>
<dbReference type="InterPro" id="IPR036985">
    <property type="entry name" value="Transglutaminase-like_sf"/>
</dbReference>
<dbReference type="Gene3D" id="3.90.260.10">
    <property type="entry name" value="Transglutaminase-like"/>
    <property type="match status" value="1"/>
</dbReference>
<dbReference type="SMART" id="SM01031">
    <property type="entry name" value="BHD_2"/>
    <property type="match status" value="1"/>
</dbReference>
<evidence type="ECO:0000259" key="7">
    <source>
        <dbReference type="SMART" id="SM01030"/>
    </source>
</evidence>
<name>A0A9P0QL91_9ASCO</name>
<evidence type="ECO:0000313" key="11">
    <source>
        <dbReference type="Proteomes" id="UP000837801"/>
    </source>
</evidence>
<feature type="domain" description="Rad4 beta-hairpin" evidence="9">
    <location>
        <begin position="625"/>
        <end position="715"/>
    </location>
</feature>
<feature type="compositionally biased region" description="Polar residues" evidence="6">
    <location>
        <begin position="35"/>
        <end position="44"/>
    </location>
</feature>
<dbReference type="GO" id="GO:0003697">
    <property type="term" value="F:single-stranded DNA binding"/>
    <property type="evidence" value="ECO:0007669"/>
    <property type="project" value="TreeGrafter"/>
</dbReference>
<accession>A0A9P0QL91</accession>
<dbReference type="GO" id="GO:0006298">
    <property type="term" value="P:mismatch repair"/>
    <property type="evidence" value="ECO:0007669"/>
    <property type="project" value="TreeGrafter"/>
</dbReference>
<feature type="region of interest" description="Disordered" evidence="6">
    <location>
        <begin position="930"/>
        <end position="998"/>
    </location>
</feature>
<feature type="region of interest" description="Disordered" evidence="6">
    <location>
        <begin position="1043"/>
        <end position="1080"/>
    </location>
</feature>
<sequence>MSGSHYRDLLRNEVNAHDTTSNERKRRRRNVKESSTSPIVISDSNDQDVIEIEEDELAKESDVLHSDSSDSDSDDFEDVAIHSFNLNPMSMADKNDDSITVSIGDKGLNDDENPNNSNKRRTNIISKEERKFRVLYHQSYLLCMIVHGSIRNKWCNDLKLQQGLEKKIMSPEILELLQQRTVENREVLDIVKSRRFLDGLKRLMLIYSKKFRVSSKGIIRRNWNELKLLRPNSERDITKEKFSRLISSFRGSRDIGAQGFVALLRSIRVKTRLVFSVQPPDFTSTVEYPKIEEDSKPKIEEKKPAVNKLLSKFGGIDGGAGGAGNSKRKFLGTLRDAVTTSISQTTSNTSSSSSNSTLEDSQYPVFWVEVWNKYSKKWVSIDPICLKIIENVPMRRKSAFEPPSTDTRNQLTYVFAYNRFGGVKDVTRRYSQYYNAKTCKKRIPFRVDSSWYERLIRAVNSTNHIQKVNKIDVLEMKEFHDRDLAEGMPNNLSDFKNHPLFALESQLRQNEVIYPMDKSSQCGMFRNKTKSKTKEVVIPIFKRSNVYLLRSARAWYMRGRTLKVGANPLKVKTKVKQQRALESSSNQYGLDDYDDDIDEDDDTVRLYAEFQTILYIPPPILDGKIPKNAYGNIDIYTPTMVPENGYLIRTDGAYTMKMAERAAKYILEIDYARAVVGFDFGGDNGKKKAFRRIPTTKEGGIIIDIQYKEAMILVLNSLVEEAEEAKRDLIDRNSLQNWKFFLTKLRISHRLDVEHGQVGSKKKKGSKYKIQKDEYDSDANSSEFSVHSDDSGSSNISEEDEEINRGGFVVDDYKEDHSTNENRGGFLVEEDAHIYEGDDDSENGSRNRRSPQNEYNAYSAEEELMEDGGFIVDPNPTRDHNIDIGEGGFTVVTENKNYPDNEMGGGFIIKGNDNSESEEEVGGGFIIEDNENSKSENEVGGGGSIVNEKREKDNGYEKEAIGANVPEHTSRGSDVEEQSRGQLRNYEESDSEFLDSVPDTYFRENERGELVYDPADIIEKNRKVESIPIEVPEKKLEERAQFEPVGAKNEDVAKSAQSTPTASDNEKYVSDVDEDQELDPIEANEVEDVVAVHDEFGFEYESD</sequence>
<dbReference type="Gene3D" id="3.30.70.2460">
    <property type="entry name" value="Rad4, beta-hairpin domain BHD3"/>
    <property type="match status" value="1"/>
</dbReference>
<dbReference type="InterPro" id="IPR018328">
    <property type="entry name" value="Rad4_beta-hairpin_dom3"/>
</dbReference>
<dbReference type="GO" id="GO:0000111">
    <property type="term" value="C:nucleotide-excision repair factor 2 complex"/>
    <property type="evidence" value="ECO:0007669"/>
    <property type="project" value="TreeGrafter"/>
</dbReference>
<dbReference type="OrthoDB" id="300780at2759"/>
<dbReference type="Pfam" id="PF10405">
    <property type="entry name" value="BHD_3"/>
    <property type="match status" value="1"/>
</dbReference>
<dbReference type="GO" id="GO:0003684">
    <property type="term" value="F:damaged DNA binding"/>
    <property type="evidence" value="ECO:0007669"/>
    <property type="project" value="InterPro"/>
</dbReference>
<evidence type="ECO:0000256" key="3">
    <source>
        <dbReference type="ARBA" id="ARBA00022763"/>
    </source>
</evidence>
<comment type="caution">
    <text evidence="10">The sequence shown here is derived from an EMBL/GenBank/DDBJ whole genome shotgun (WGS) entry which is preliminary data.</text>
</comment>
<dbReference type="PANTHER" id="PTHR12135">
    <property type="entry name" value="DNA REPAIR PROTEIN XP-C / RAD4"/>
    <property type="match status" value="1"/>
</dbReference>
<feature type="domain" description="Rad4 beta-hairpin" evidence="7">
    <location>
        <begin position="484"/>
        <end position="547"/>
    </location>
</feature>
<evidence type="ECO:0000259" key="8">
    <source>
        <dbReference type="SMART" id="SM01031"/>
    </source>
</evidence>
<feature type="compositionally biased region" description="Low complexity" evidence="6">
    <location>
        <begin position="781"/>
        <end position="796"/>
    </location>
</feature>
<keyword evidence="5" id="KW-0539">Nucleus</keyword>
<evidence type="ECO:0000256" key="2">
    <source>
        <dbReference type="ARBA" id="ARBA00009525"/>
    </source>
</evidence>
<keyword evidence="3" id="KW-0227">DNA damage</keyword>
<dbReference type="EMBL" id="CAKXYY010000001">
    <property type="protein sequence ID" value="CAH2350497.1"/>
    <property type="molecule type" value="Genomic_DNA"/>
</dbReference>
<dbReference type="Gene3D" id="2.20.20.110">
    <property type="entry name" value="Rad4, beta-hairpin domain BHD1"/>
    <property type="match status" value="1"/>
</dbReference>
<dbReference type="GO" id="GO:0006289">
    <property type="term" value="P:nucleotide-excision repair"/>
    <property type="evidence" value="ECO:0007669"/>
    <property type="project" value="InterPro"/>
</dbReference>
<dbReference type="InterPro" id="IPR018327">
    <property type="entry name" value="BHD_2"/>
</dbReference>
<feature type="compositionally biased region" description="Basic residues" evidence="6">
    <location>
        <begin position="760"/>
        <end position="769"/>
    </location>
</feature>
<gene>
    <name evidence="10" type="ORF">CLIB1423_01S11452</name>
</gene>
<feature type="region of interest" description="Disordered" evidence="6">
    <location>
        <begin position="835"/>
        <end position="854"/>
    </location>
</feature>